<organism evidence="1 2">
    <name type="scientific">Haematospirillum jordaniae</name>
    <dbReference type="NCBI Taxonomy" id="1549855"/>
    <lineage>
        <taxon>Bacteria</taxon>
        <taxon>Pseudomonadati</taxon>
        <taxon>Pseudomonadota</taxon>
        <taxon>Alphaproteobacteria</taxon>
        <taxon>Rhodospirillales</taxon>
        <taxon>Novispirillaceae</taxon>
        <taxon>Haematospirillum</taxon>
    </lineage>
</organism>
<protein>
    <submittedName>
        <fullName evidence="1">Uncharacterized protein</fullName>
    </submittedName>
</protein>
<evidence type="ECO:0000313" key="1">
    <source>
        <dbReference type="EMBL" id="AMW34041.1"/>
    </source>
</evidence>
<reference evidence="1 2" key="1">
    <citation type="submission" date="2016-02" db="EMBL/GenBank/DDBJ databases">
        <title>Complete Genome of H5569, the type strain of the newly described species Haematospirillium jordaniae.</title>
        <authorList>
            <person name="Nicholson A.C."/>
            <person name="Humrighouse B.W."/>
            <person name="Loparov V."/>
            <person name="McQuiston J.R."/>
        </authorList>
    </citation>
    <scope>NUCLEOTIDE SEQUENCE [LARGE SCALE GENOMIC DNA]</scope>
    <source>
        <strain evidence="1 2">H5569</strain>
    </source>
</reference>
<dbReference type="AlphaFoldDB" id="A0A143DBC2"/>
<dbReference type="RefSeq" id="WP_066132417.1">
    <property type="nucleotide sequence ID" value="NZ_CP014525.1"/>
</dbReference>
<evidence type="ECO:0000313" key="2">
    <source>
        <dbReference type="Proteomes" id="UP000076066"/>
    </source>
</evidence>
<dbReference type="EMBL" id="CP014525">
    <property type="protein sequence ID" value="AMW34041.1"/>
    <property type="molecule type" value="Genomic_DNA"/>
</dbReference>
<keyword evidence="2" id="KW-1185">Reference proteome</keyword>
<name>A0A143DBC2_9PROT</name>
<gene>
    <name evidence="1" type="ORF">AY555_01360</name>
</gene>
<dbReference type="GeneID" id="53315805"/>
<proteinExistence type="predicted"/>
<dbReference type="KEGG" id="hjo:AY555_01360"/>
<accession>A0A143DBC2</accession>
<dbReference type="STRING" id="1549855.AY555_01360"/>
<sequence length="84" mass="8830">METREHYQQISTLIASVAKALGLPDDQVAKEIESGAIVLGMGQDDNGNHFVEARRGPAIGRVFQGAIRYADGVEPSATSSESGG</sequence>
<dbReference type="OrthoDB" id="7364371at2"/>
<dbReference type="Proteomes" id="UP000076066">
    <property type="component" value="Chromosome"/>
</dbReference>